<evidence type="ECO:0000313" key="2">
    <source>
        <dbReference type="Proteomes" id="UP001058330"/>
    </source>
</evidence>
<evidence type="ECO:0000313" key="1">
    <source>
        <dbReference type="EMBL" id="UVE49256.1"/>
    </source>
</evidence>
<dbReference type="Proteomes" id="UP001058330">
    <property type="component" value="Chromosome"/>
</dbReference>
<dbReference type="RefSeq" id="WP_258301858.1">
    <property type="nucleotide sequence ID" value="NZ_CP078063.1"/>
</dbReference>
<gene>
    <name evidence="1" type="ORF">KU306_09990</name>
</gene>
<dbReference type="GeneID" id="74529233"/>
<keyword evidence="2" id="KW-1185">Reference proteome</keyword>
<proteinExistence type="predicted"/>
<dbReference type="EMBL" id="CP078063">
    <property type="protein sequence ID" value="UVE49256.1"/>
    <property type="molecule type" value="Genomic_DNA"/>
</dbReference>
<sequence>MLERTLILDGCRDSTDEHDVSTATLGRGWVEPLDTVETTRPEQSAVYSAGG</sequence>
<name>A0ABY5RA83_HALLR</name>
<organism evidence="1 2">
    <name type="scientific">Haloferax larsenii</name>
    <dbReference type="NCBI Taxonomy" id="302484"/>
    <lineage>
        <taxon>Archaea</taxon>
        <taxon>Methanobacteriati</taxon>
        <taxon>Methanobacteriota</taxon>
        <taxon>Stenosarchaea group</taxon>
        <taxon>Halobacteria</taxon>
        <taxon>Halobacteriales</taxon>
        <taxon>Haloferacaceae</taxon>
        <taxon>Haloferax</taxon>
    </lineage>
</organism>
<accession>A0ABY5RA83</accession>
<reference evidence="1" key="1">
    <citation type="submission" date="2021-07" db="EMBL/GenBank/DDBJ databases">
        <title>Studies on halocins as antimicrobial molecules from haloarchaea.</title>
        <authorList>
            <person name="Kumar S."/>
            <person name="Khare S.K."/>
        </authorList>
    </citation>
    <scope>NUCLEOTIDE SEQUENCE</scope>
    <source>
        <strain evidence="1">NCIM 5678</strain>
    </source>
</reference>
<protein>
    <submittedName>
        <fullName evidence="1">Uncharacterized protein</fullName>
    </submittedName>
</protein>